<dbReference type="SUPFAM" id="SSF69322">
    <property type="entry name" value="Tricorn protease domain 2"/>
    <property type="match status" value="1"/>
</dbReference>
<organism evidence="1 2">
    <name type="scientific">Colwellia marinimaniae</name>
    <dbReference type="NCBI Taxonomy" id="1513592"/>
    <lineage>
        <taxon>Bacteria</taxon>
        <taxon>Pseudomonadati</taxon>
        <taxon>Pseudomonadota</taxon>
        <taxon>Gammaproteobacteria</taxon>
        <taxon>Alteromonadales</taxon>
        <taxon>Colwelliaceae</taxon>
        <taxon>Colwellia</taxon>
    </lineage>
</organism>
<evidence type="ECO:0000313" key="2">
    <source>
        <dbReference type="Proteomes" id="UP000197068"/>
    </source>
</evidence>
<evidence type="ECO:0000313" key="1">
    <source>
        <dbReference type="EMBL" id="GAW97098.1"/>
    </source>
</evidence>
<name>A0ABQ0MXK0_9GAMM</name>
<reference evidence="1 2" key="1">
    <citation type="submission" date="2017-06" db="EMBL/GenBank/DDBJ databases">
        <title>Whole Genome Sequences of Colwellia marinimaniae MTCD1.</title>
        <authorList>
            <person name="Kusumoto H."/>
            <person name="Inoue M."/>
            <person name="Tanikawa K."/>
            <person name="Maeji H."/>
            <person name="Cameron J.H."/>
            <person name="Bartlett D.H."/>
        </authorList>
    </citation>
    <scope>NUCLEOTIDE SEQUENCE [LARGE SCALE GENOMIC DNA]</scope>
    <source>
        <strain evidence="1 2">MTCD1</strain>
    </source>
</reference>
<dbReference type="RefSeq" id="WP_057181443.1">
    <property type="nucleotide sequence ID" value="NZ_BDQM01000025.1"/>
</dbReference>
<keyword evidence="2" id="KW-1185">Reference proteome</keyword>
<proteinExistence type="predicted"/>
<protein>
    <recommendedName>
        <fullName evidence="3">Lipoprotein</fullName>
    </recommendedName>
</protein>
<sequence length="654" mass="70814">MKKSFKLSVITLMISKVLLLSGCTESEYQAQNCLLESTGEISSTISCATPDGTAFSADGTINEKDATEVTPIITYQDKGGVSGRIFASSYWANAQVCFDLNRNGLCDEGIEPIEYSDENGQYSFDSSLLASSIANKAPLLALSVQHEDDSEQVSQPLALYAPAPDNSTDHNINISVFTTLTMNEMVFNPNSLSSAEFARAQLLASSLVFGNDELLLGQDYIELADSELSIQANSISASLLLAQELAGSSNYLSHYKATAAVLDNMVQNNSYQVVVTEADIEAQSYLDNKVTASLSATAIVWGLAHDDESSVDVHVQQNLAVVASKYHNRLIVLDMSEDKPETLSLNLFAGSPTERYDIDAFTGASEQSVNQLLVTPDALNVLVSVEKYSGDSSELGVGLYRADLSNPHLITDKRFAEDSKNTTDFFSFSGLNHSAISYDGTYIALSGEDKQAKVLNVADFSVVQTVTFDSKVRAVALDNLGNTLFASLYGSRVGVAIVDINTGAELGFFATGSVYPRSYNVLADGNTIAWYLRDSKVLSIYDISTRAQPLLKKSWAVVKSIKDFKISADGTLAAIAMVDGRLELYAIEGEAKLIDVYQTEVDSDSLVNKPINSIAFVDNNKLVISIKNGVQVLDISSVTDEIDVQTWFELHRKP</sequence>
<dbReference type="Gene3D" id="2.130.10.10">
    <property type="entry name" value="YVTN repeat-like/Quinoprotein amine dehydrogenase"/>
    <property type="match status" value="1"/>
</dbReference>
<dbReference type="EMBL" id="BDQM01000025">
    <property type="protein sequence ID" value="GAW97098.1"/>
    <property type="molecule type" value="Genomic_DNA"/>
</dbReference>
<evidence type="ECO:0008006" key="3">
    <source>
        <dbReference type="Google" id="ProtNLM"/>
    </source>
</evidence>
<dbReference type="Proteomes" id="UP000197068">
    <property type="component" value="Unassembled WGS sequence"/>
</dbReference>
<accession>A0ABQ0MXK0</accession>
<comment type="caution">
    <text evidence="1">The sequence shown here is derived from an EMBL/GenBank/DDBJ whole genome shotgun (WGS) entry which is preliminary data.</text>
</comment>
<gene>
    <name evidence="1" type="ORF">MTCD1_02724</name>
</gene>
<dbReference type="InterPro" id="IPR015943">
    <property type="entry name" value="WD40/YVTN_repeat-like_dom_sf"/>
</dbReference>